<dbReference type="RefSeq" id="WP_121520625.1">
    <property type="nucleotide sequence ID" value="NZ_RCHR01000001.1"/>
</dbReference>
<dbReference type="OrthoDB" id="1715058at2"/>
<reference evidence="2 3" key="1">
    <citation type="submission" date="2018-10" db="EMBL/GenBank/DDBJ databases">
        <title>Oceanobacillus sp. YLB-02 draft genome.</title>
        <authorList>
            <person name="Yu L."/>
        </authorList>
    </citation>
    <scope>NUCLEOTIDE SEQUENCE [LARGE SCALE GENOMIC DNA]</scope>
    <source>
        <strain evidence="2 3">YLB-02</strain>
    </source>
</reference>
<dbReference type="AlphaFoldDB" id="A0A498DHG2"/>
<feature type="domain" description="GerMN" evidence="1">
    <location>
        <begin position="249"/>
        <end position="338"/>
    </location>
</feature>
<dbReference type="SMART" id="SM00909">
    <property type="entry name" value="Germane"/>
    <property type="match status" value="2"/>
</dbReference>
<dbReference type="Proteomes" id="UP000270219">
    <property type="component" value="Unassembled WGS sequence"/>
</dbReference>
<gene>
    <name evidence="2" type="ORF">D8M04_01280</name>
</gene>
<protein>
    <submittedName>
        <fullName evidence="2">Spore gernimation protein</fullName>
    </submittedName>
</protein>
<dbReference type="EMBL" id="RCHR01000001">
    <property type="protein sequence ID" value="RLL47939.1"/>
    <property type="molecule type" value="Genomic_DNA"/>
</dbReference>
<evidence type="ECO:0000313" key="3">
    <source>
        <dbReference type="Proteomes" id="UP000270219"/>
    </source>
</evidence>
<keyword evidence="3" id="KW-1185">Reference proteome</keyword>
<name>A0A498DHG2_9BACI</name>
<evidence type="ECO:0000259" key="1">
    <source>
        <dbReference type="SMART" id="SM00909"/>
    </source>
</evidence>
<organism evidence="2 3">
    <name type="scientific">Oceanobacillus piezotolerans</name>
    <dbReference type="NCBI Taxonomy" id="2448030"/>
    <lineage>
        <taxon>Bacteria</taxon>
        <taxon>Bacillati</taxon>
        <taxon>Bacillota</taxon>
        <taxon>Bacilli</taxon>
        <taxon>Bacillales</taxon>
        <taxon>Bacillaceae</taxon>
        <taxon>Oceanobacillus</taxon>
    </lineage>
</organism>
<evidence type="ECO:0000313" key="2">
    <source>
        <dbReference type="EMBL" id="RLL47939.1"/>
    </source>
</evidence>
<comment type="caution">
    <text evidence="2">The sequence shown here is derived from an EMBL/GenBank/DDBJ whole genome shotgun (WGS) entry which is preliminary data.</text>
</comment>
<dbReference type="InterPro" id="IPR019606">
    <property type="entry name" value="GerMN"/>
</dbReference>
<dbReference type="PROSITE" id="PS51257">
    <property type="entry name" value="PROKAR_LIPOPROTEIN"/>
    <property type="match status" value="1"/>
</dbReference>
<accession>A0A498DHG2</accession>
<sequence>MKRKVYLLTGSIVFSLMLTGCFQGEQSSQNQETEQPQDAEAVDNLEGATSEEAEEVNKEGAEEAAEMVPRELYLLDKNGMVASQTIDLPQLDSKEVAAQVLEYLVIDGPVTSVLPNGFQAVLPAGTEILGVNLKEDGTVIVDVSEEFKGYEASQEVKILEAITHTLTQFDNVKRVQLWINGHPQEEMPVNGTPIGQGYTRTNGINVVETGAVDLIDSQPVTMYYPAEHNESRYYIPVTQYVETSEDNVYQSIVQALMDGPGYQTNVVHVFNENALLTEEPTINDGVLEMVFNQGILMDEEKAVIADEVMETLVRTLTEQEGVKAVDIKVENVEQLVSENGEAYTEPVTKQTYLPSEKL</sequence>
<proteinExistence type="predicted"/>
<feature type="domain" description="GerMN" evidence="1">
    <location>
        <begin position="97"/>
        <end position="188"/>
    </location>
</feature>
<dbReference type="Pfam" id="PF10646">
    <property type="entry name" value="Germane"/>
    <property type="match status" value="2"/>
</dbReference>